<evidence type="ECO:0000313" key="1">
    <source>
        <dbReference type="EMBL" id="CAG8688101.1"/>
    </source>
</evidence>
<reference evidence="1" key="1">
    <citation type="submission" date="2021-06" db="EMBL/GenBank/DDBJ databases">
        <authorList>
            <person name="Kallberg Y."/>
            <person name="Tangrot J."/>
            <person name="Rosling A."/>
        </authorList>
    </citation>
    <scope>NUCLEOTIDE SEQUENCE</scope>
    <source>
        <strain evidence="1">MA461A</strain>
    </source>
</reference>
<feature type="non-terminal residue" evidence="1">
    <location>
        <position position="1"/>
    </location>
</feature>
<evidence type="ECO:0000313" key="2">
    <source>
        <dbReference type="Proteomes" id="UP000789920"/>
    </source>
</evidence>
<sequence length="65" mass="7205">PKRTSIELSNQDNKDLTNPDFQTYTPLSDIQTNSVTQTCSGIYGPENPHLNAIKKKSDTLGNQLL</sequence>
<name>A0ACA9P5Z5_9GLOM</name>
<protein>
    <submittedName>
        <fullName evidence="1">260_t:CDS:1</fullName>
    </submittedName>
</protein>
<accession>A0ACA9P5Z5</accession>
<keyword evidence="2" id="KW-1185">Reference proteome</keyword>
<proteinExistence type="predicted"/>
<comment type="caution">
    <text evidence="1">The sequence shown here is derived from an EMBL/GenBank/DDBJ whole genome shotgun (WGS) entry which is preliminary data.</text>
</comment>
<gene>
    <name evidence="1" type="ORF">RPERSI_LOCUS9398</name>
</gene>
<dbReference type="Proteomes" id="UP000789920">
    <property type="component" value="Unassembled WGS sequence"/>
</dbReference>
<organism evidence="1 2">
    <name type="scientific">Racocetra persica</name>
    <dbReference type="NCBI Taxonomy" id="160502"/>
    <lineage>
        <taxon>Eukaryota</taxon>
        <taxon>Fungi</taxon>
        <taxon>Fungi incertae sedis</taxon>
        <taxon>Mucoromycota</taxon>
        <taxon>Glomeromycotina</taxon>
        <taxon>Glomeromycetes</taxon>
        <taxon>Diversisporales</taxon>
        <taxon>Gigasporaceae</taxon>
        <taxon>Racocetra</taxon>
    </lineage>
</organism>
<dbReference type="EMBL" id="CAJVQC010017781">
    <property type="protein sequence ID" value="CAG8688101.1"/>
    <property type="molecule type" value="Genomic_DNA"/>
</dbReference>